<dbReference type="EMBL" id="HBUF01595749">
    <property type="protein sequence ID" value="CAG6774725.1"/>
    <property type="molecule type" value="Transcribed_RNA"/>
</dbReference>
<dbReference type="EMBL" id="HBUF01317315">
    <property type="protein sequence ID" value="CAG6694286.1"/>
    <property type="molecule type" value="Transcribed_RNA"/>
</dbReference>
<dbReference type="EMBL" id="HBUF01595748">
    <property type="protein sequence ID" value="CAG6774720.1"/>
    <property type="molecule type" value="Transcribed_RNA"/>
</dbReference>
<dbReference type="EMBL" id="HBUF01067884">
    <property type="protein sequence ID" value="CAG6628354.1"/>
    <property type="molecule type" value="Transcribed_RNA"/>
</dbReference>
<sequence length="142" mass="15200">MASSMFMSALFVFSMLISLNNAGMDWMPYGSPILKEIPNVADLCPGAGCASITIDQARSVCGDRFPVDSPKNPGKGDDNDKSQPPPPKFASFTNLSPAKCNGVTCHVEVETDLPDYHAGMDCTQKGPAAACTCTVYRRVFKD</sequence>
<evidence type="ECO:0000313" key="3">
    <source>
        <dbReference type="EMBL" id="CAG6774720.1"/>
    </source>
</evidence>
<dbReference type="AlphaFoldDB" id="A0A8D9F491"/>
<evidence type="ECO:0000256" key="1">
    <source>
        <dbReference type="SAM" id="MobiDB-lite"/>
    </source>
</evidence>
<feature type="signal peptide" evidence="2">
    <location>
        <begin position="1"/>
        <end position="22"/>
    </location>
</feature>
<feature type="region of interest" description="Disordered" evidence="1">
    <location>
        <begin position="63"/>
        <end position="93"/>
    </location>
</feature>
<evidence type="ECO:0008006" key="4">
    <source>
        <dbReference type="Google" id="ProtNLM"/>
    </source>
</evidence>
<accession>A0A8D9F491</accession>
<protein>
    <recommendedName>
        <fullName evidence="4">Secreted protein</fullName>
    </recommendedName>
</protein>
<keyword evidence="2" id="KW-0732">Signal</keyword>
<proteinExistence type="predicted"/>
<feature type="chain" id="PRO_5036429138" description="Secreted protein" evidence="2">
    <location>
        <begin position="23"/>
        <end position="142"/>
    </location>
</feature>
<reference evidence="3" key="1">
    <citation type="submission" date="2021-05" db="EMBL/GenBank/DDBJ databases">
        <authorList>
            <person name="Alioto T."/>
            <person name="Alioto T."/>
            <person name="Gomez Garrido J."/>
        </authorList>
    </citation>
    <scope>NUCLEOTIDE SEQUENCE</scope>
</reference>
<dbReference type="EMBL" id="HBUF01067881">
    <property type="protein sequence ID" value="CAG6628351.1"/>
    <property type="molecule type" value="Transcribed_RNA"/>
</dbReference>
<dbReference type="EMBL" id="HBUF01067882">
    <property type="protein sequence ID" value="CAG6628352.1"/>
    <property type="molecule type" value="Transcribed_RNA"/>
</dbReference>
<dbReference type="EMBL" id="HBUF01067883">
    <property type="protein sequence ID" value="CAG6628353.1"/>
    <property type="molecule type" value="Transcribed_RNA"/>
</dbReference>
<evidence type="ECO:0000256" key="2">
    <source>
        <dbReference type="SAM" id="SignalP"/>
    </source>
</evidence>
<organism evidence="3">
    <name type="scientific">Cacopsylla melanoneura</name>
    <dbReference type="NCBI Taxonomy" id="428564"/>
    <lineage>
        <taxon>Eukaryota</taxon>
        <taxon>Metazoa</taxon>
        <taxon>Ecdysozoa</taxon>
        <taxon>Arthropoda</taxon>
        <taxon>Hexapoda</taxon>
        <taxon>Insecta</taxon>
        <taxon>Pterygota</taxon>
        <taxon>Neoptera</taxon>
        <taxon>Paraneoptera</taxon>
        <taxon>Hemiptera</taxon>
        <taxon>Sternorrhyncha</taxon>
        <taxon>Psylloidea</taxon>
        <taxon>Psyllidae</taxon>
        <taxon>Psyllinae</taxon>
        <taxon>Cacopsylla</taxon>
    </lineage>
</organism>
<dbReference type="EMBL" id="HBUF01317314">
    <property type="protein sequence ID" value="CAG6694285.1"/>
    <property type="molecule type" value="Transcribed_RNA"/>
</dbReference>
<name>A0A8D9F491_9HEMI</name>
<dbReference type="EMBL" id="HBUF01595750">
    <property type="protein sequence ID" value="CAG6774730.1"/>
    <property type="molecule type" value="Transcribed_RNA"/>
</dbReference>